<evidence type="ECO:0000256" key="1">
    <source>
        <dbReference type="SAM" id="SignalP"/>
    </source>
</evidence>
<dbReference type="AlphaFoldDB" id="A0A7J6LA84"/>
<evidence type="ECO:0000313" key="2">
    <source>
        <dbReference type="EMBL" id="KAF4656114.1"/>
    </source>
</evidence>
<organism evidence="2 3">
    <name type="scientific">Perkinsus olseni</name>
    <name type="common">Perkinsus atlanticus</name>
    <dbReference type="NCBI Taxonomy" id="32597"/>
    <lineage>
        <taxon>Eukaryota</taxon>
        <taxon>Sar</taxon>
        <taxon>Alveolata</taxon>
        <taxon>Perkinsozoa</taxon>
        <taxon>Perkinsea</taxon>
        <taxon>Perkinsida</taxon>
        <taxon>Perkinsidae</taxon>
        <taxon>Perkinsus</taxon>
    </lineage>
</organism>
<gene>
    <name evidence="2" type="ORF">FOZ61_007175</name>
</gene>
<feature type="chain" id="PRO_5029457062" evidence="1">
    <location>
        <begin position="23"/>
        <end position="202"/>
    </location>
</feature>
<proteinExistence type="predicted"/>
<evidence type="ECO:0000313" key="3">
    <source>
        <dbReference type="Proteomes" id="UP000570595"/>
    </source>
</evidence>
<comment type="caution">
    <text evidence="2">The sequence shown here is derived from an EMBL/GenBank/DDBJ whole genome shotgun (WGS) entry which is preliminary data.</text>
</comment>
<sequence length="202" mass="23336">MPRLSMVAIFLLHCLLFYKGYAAVGSSNEDESPVRIWLSKMIDGFRRFARTGKLEEKSRRHKIETFHQSGVKYQLGEDVITLVGKGNMIYSTLTDFARLERVAETGSGQRVLHYTAIVDDGVMDPFMLDERTTRLLTEPRTSAKRQKGGRRRSTTGRKHLLERISEQLDDDYEVLKKSRHVCKVTSARMPRTPHLDFLQYLK</sequence>
<feature type="signal peptide" evidence="1">
    <location>
        <begin position="1"/>
        <end position="22"/>
    </location>
</feature>
<protein>
    <submittedName>
        <fullName evidence="2">Uncharacterized protein</fullName>
    </submittedName>
</protein>
<dbReference type="Proteomes" id="UP000570595">
    <property type="component" value="Unassembled WGS sequence"/>
</dbReference>
<reference evidence="2 3" key="1">
    <citation type="submission" date="2020-04" db="EMBL/GenBank/DDBJ databases">
        <title>Perkinsus olseni comparative genomics.</title>
        <authorList>
            <person name="Bogema D.R."/>
        </authorList>
    </citation>
    <scope>NUCLEOTIDE SEQUENCE [LARGE SCALE GENOMIC DNA]</scope>
    <source>
        <strain evidence="2">ATCC PRA-179</strain>
    </source>
</reference>
<accession>A0A7J6LA84</accession>
<name>A0A7J6LA84_PEROL</name>
<keyword evidence="1" id="KW-0732">Signal</keyword>
<dbReference type="EMBL" id="JABAHT010000427">
    <property type="protein sequence ID" value="KAF4656114.1"/>
    <property type="molecule type" value="Genomic_DNA"/>
</dbReference>